<gene>
    <name evidence="1" type="ORF">ANCDUO_24446</name>
</gene>
<name>A0A0C2BNW5_9BILA</name>
<protein>
    <submittedName>
        <fullName evidence="1">Uncharacterized protein</fullName>
    </submittedName>
</protein>
<reference evidence="1 2" key="1">
    <citation type="submission" date="2013-12" db="EMBL/GenBank/DDBJ databases">
        <title>Draft genome of the parsitic nematode Ancylostoma duodenale.</title>
        <authorList>
            <person name="Mitreva M."/>
        </authorList>
    </citation>
    <scope>NUCLEOTIDE SEQUENCE [LARGE SCALE GENOMIC DNA]</scope>
    <source>
        <strain evidence="1 2">Zhejiang</strain>
    </source>
</reference>
<dbReference type="EMBL" id="KN772249">
    <property type="protein sequence ID" value="KIH45513.1"/>
    <property type="molecule type" value="Genomic_DNA"/>
</dbReference>
<evidence type="ECO:0000313" key="2">
    <source>
        <dbReference type="Proteomes" id="UP000054047"/>
    </source>
</evidence>
<sequence>MKFHLKRKHDTGPGGLWAICEEKINSQAPANYAPRSRKSEDALLKALTNQRHQMQAFNPFATSDVKIGGSTIGTNIQKQIQRRD</sequence>
<dbReference type="AlphaFoldDB" id="A0A0C2BNW5"/>
<evidence type="ECO:0000313" key="1">
    <source>
        <dbReference type="EMBL" id="KIH45513.1"/>
    </source>
</evidence>
<accession>A0A0C2BNW5</accession>
<dbReference type="Proteomes" id="UP000054047">
    <property type="component" value="Unassembled WGS sequence"/>
</dbReference>
<proteinExistence type="predicted"/>
<keyword evidence="2" id="KW-1185">Reference proteome</keyword>
<dbReference type="OrthoDB" id="5856685at2759"/>
<organism evidence="1 2">
    <name type="scientific">Ancylostoma duodenale</name>
    <dbReference type="NCBI Taxonomy" id="51022"/>
    <lineage>
        <taxon>Eukaryota</taxon>
        <taxon>Metazoa</taxon>
        <taxon>Ecdysozoa</taxon>
        <taxon>Nematoda</taxon>
        <taxon>Chromadorea</taxon>
        <taxon>Rhabditida</taxon>
        <taxon>Rhabditina</taxon>
        <taxon>Rhabditomorpha</taxon>
        <taxon>Strongyloidea</taxon>
        <taxon>Ancylostomatidae</taxon>
        <taxon>Ancylostomatinae</taxon>
        <taxon>Ancylostoma</taxon>
    </lineage>
</organism>